<proteinExistence type="predicted"/>
<dbReference type="EMBL" id="CP096023">
    <property type="protein sequence ID" value="UPM45332.1"/>
    <property type="molecule type" value="Genomic_DNA"/>
</dbReference>
<dbReference type="RefSeq" id="WP_247995981.1">
    <property type="nucleotide sequence ID" value="NZ_CP096023.1"/>
</dbReference>
<evidence type="ECO:0000313" key="1">
    <source>
        <dbReference type="EMBL" id="UPM45332.1"/>
    </source>
</evidence>
<protein>
    <submittedName>
        <fullName evidence="1">Uncharacterized protein</fullName>
    </submittedName>
</protein>
<dbReference type="KEGG" id="haad:MW046_18855"/>
<accession>A0A8U0A888</accession>
<dbReference type="AlphaFoldDB" id="A0A8U0A888"/>
<dbReference type="Proteomes" id="UP000831768">
    <property type="component" value="Plasmid unnamed4"/>
</dbReference>
<sequence length="1278" mass="143870">MSDTQIHDIFHQSPTRELKEVQKVNARERAENDIREFYETDSARNVLTTLGTLIDKYPHEESRFLYISATFGSGKTHLLKLAGFAADTESEYADLGEELSNRWAGFRSFRQHIVDSHVDRLKPVFLNLLNRDASQEPPLPYLIYEAVGRELGYPTDPNWLLEWAWQLDMNHGDYWTQLQEIEHDGKTFDEVYEERASLRSWLYEAVPMLDDSPFGSSEEVKHSIDTAIAEVAPDEFDPDELVARIEEAQDDLSTPDTKTELLIGLDEVALFIGDGRNRYGEFQETMEALTKLGIGPNPPIVGTGQYPIKKIHGEFEDTDVTNQPWYGEQEQLEGADTEIIVRKRWLQKDDTGQQTVASTIDDAPDLTLDSYEAIASTDPNPIESYPFREYDLGLLRTVIQQLMPGGHMTKEEYVQGRTLLILVRSLFTRFEWGDKSVGAFVTWDELYDLLVAETTYVPLWVREMIDNKLIPSAGGDDDALSVRVAKALYLLNQVRADVPSTPKNLARLMVGSIDASLESTLDDVETALAELVEDRKVLTETNDRGDEEYLLVSEQQEDILTRAKTHAHEIQSHRVSAKLETYLQDGSAHLLSEGSRHEVDVAGERSVPLRFEYSVLEQIERAPTPEFDAVQVRLVAHYPDTLSEQVDTWQSANQGRDGGEHVLIAVPIPKPMEERLQEVMGMQEVLSKESETYPDLQADNRADQRALESAVREQLDAADVYVLTGSSRGRYETVFEQVVTEQVRSVFGLTRHVLTNGITEVDDAEQMAQFFRGVGDWPLSNEDAITLGVDTERGELADGWCRNFLDEYEAQQSVRGEDLLAETVQRGGTYRGTPRESISALLITLAAANDIALRRNDEYITDPAAIGRAVRNKTNLADVQVRFESVGDPEQIRRITEAIIGDPVSGRDPDAWLSELEAWVDENSVLVKRILRDVSRAFGDSATLDDVAEALDPALGGGSLETDDFATDEIETQANRFDRAKGLFQTVEDGETLWERFTDQASEMQRLHPGATVTAEMQRIVDGDDIPAVDRLRAVLDDAETHKRQVVHEQYERITGETPADDEPNSIVSSLTTWLYAHDGTSKETADRVVVEFEGVTIDDLYDLFEQAWNGDTFSEAALVDPSVIQQAKRYARARRLLDNAGQGVSLWSQLRDASRRLETEYPNHPITNDVTGMLDQSQPPTVEEVKRLLDETENPFELNERLAELATELQAEYPDHETTAAVVDAIERSSPPSNERVSELIEEGNRLREGVDEQLRRIQETIDDLESGSVVLVESPE</sequence>
<keyword evidence="2" id="KW-1185">Reference proteome</keyword>
<dbReference type="GeneID" id="71930152"/>
<gene>
    <name evidence="1" type="ORF">MW046_18855</name>
</gene>
<reference evidence="1" key="1">
    <citation type="submission" date="2022-04" db="EMBL/GenBank/DDBJ databases">
        <title>Halocatena sp. nov., isolated from a salt lake.</title>
        <authorList>
            <person name="Cui H.-L."/>
        </authorList>
    </citation>
    <scope>NUCLEOTIDE SEQUENCE</scope>
    <source>
        <strain evidence="1">AD-1</strain>
        <plasmid evidence="1">unnamed4</plasmid>
    </source>
</reference>
<evidence type="ECO:0000313" key="2">
    <source>
        <dbReference type="Proteomes" id="UP000831768"/>
    </source>
</evidence>
<name>A0A8U0A888_9EURY</name>
<geneLocation type="plasmid" evidence="1 2">
    <name>unnamed4</name>
</geneLocation>
<keyword evidence="1" id="KW-0614">Plasmid</keyword>
<organism evidence="1 2">
    <name type="scientific">Halocatena salina</name>
    <dbReference type="NCBI Taxonomy" id="2934340"/>
    <lineage>
        <taxon>Archaea</taxon>
        <taxon>Methanobacteriati</taxon>
        <taxon>Methanobacteriota</taxon>
        <taxon>Stenosarchaea group</taxon>
        <taxon>Halobacteria</taxon>
        <taxon>Halobacteriales</taxon>
        <taxon>Natronomonadaceae</taxon>
        <taxon>Halocatena</taxon>
    </lineage>
</organism>